<keyword evidence="1" id="KW-0479">Metal-binding</keyword>
<feature type="compositionally biased region" description="Basic residues" evidence="2">
    <location>
        <begin position="61"/>
        <end position="82"/>
    </location>
</feature>
<feature type="domain" description="CCHC-type" evidence="3">
    <location>
        <begin position="174"/>
        <end position="188"/>
    </location>
</feature>
<gene>
    <name evidence="4" type="ORF">K470DRAFT_67749</name>
</gene>
<dbReference type="AlphaFoldDB" id="A0A6A7BZJ1"/>
<keyword evidence="5" id="KW-1185">Reference proteome</keyword>
<dbReference type="SUPFAM" id="SSF57756">
    <property type="entry name" value="Retrovirus zinc finger-like domains"/>
    <property type="match status" value="1"/>
</dbReference>
<evidence type="ECO:0000256" key="2">
    <source>
        <dbReference type="SAM" id="MobiDB-lite"/>
    </source>
</evidence>
<organism evidence="4 5">
    <name type="scientific">Piedraia hortae CBS 480.64</name>
    <dbReference type="NCBI Taxonomy" id="1314780"/>
    <lineage>
        <taxon>Eukaryota</taxon>
        <taxon>Fungi</taxon>
        <taxon>Dikarya</taxon>
        <taxon>Ascomycota</taxon>
        <taxon>Pezizomycotina</taxon>
        <taxon>Dothideomycetes</taxon>
        <taxon>Dothideomycetidae</taxon>
        <taxon>Capnodiales</taxon>
        <taxon>Piedraiaceae</taxon>
        <taxon>Piedraia</taxon>
    </lineage>
</organism>
<name>A0A6A7BZJ1_9PEZI</name>
<evidence type="ECO:0000313" key="5">
    <source>
        <dbReference type="Proteomes" id="UP000799421"/>
    </source>
</evidence>
<accession>A0A6A7BZJ1</accession>
<dbReference type="PROSITE" id="PS50158">
    <property type="entry name" value="ZF_CCHC"/>
    <property type="match status" value="1"/>
</dbReference>
<dbReference type="EMBL" id="MU005980">
    <property type="protein sequence ID" value="KAF2860543.1"/>
    <property type="molecule type" value="Genomic_DNA"/>
</dbReference>
<evidence type="ECO:0000313" key="4">
    <source>
        <dbReference type="EMBL" id="KAF2860543.1"/>
    </source>
</evidence>
<dbReference type="Proteomes" id="UP000799421">
    <property type="component" value="Unassembled WGS sequence"/>
</dbReference>
<dbReference type="InterPro" id="IPR036875">
    <property type="entry name" value="Znf_CCHC_sf"/>
</dbReference>
<evidence type="ECO:0000256" key="1">
    <source>
        <dbReference type="PROSITE-ProRule" id="PRU00047"/>
    </source>
</evidence>
<protein>
    <recommendedName>
        <fullName evidence="3">CCHC-type domain-containing protein</fullName>
    </recommendedName>
</protein>
<dbReference type="GO" id="GO:0008270">
    <property type="term" value="F:zinc ion binding"/>
    <property type="evidence" value="ECO:0007669"/>
    <property type="project" value="UniProtKB-KW"/>
</dbReference>
<dbReference type="GO" id="GO:0003676">
    <property type="term" value="F:nucleic acid binding"/>
    <property type="evidence" value="ECO:0007669"/>
    <property type="project" value="InterPro"/>
</dbReference>
<dbReference type="OrthoDB" id="5582182at2759"/>
<sequence>MADPLSPSNLLHSGLWTLAYLKDDPKILETALKANPQRVIELYEEALTAASLRCSGCSLGKAKKVHKPRHHDGSRRTRRSRSNRQPTRSDREPSHKGQATLVQATTSNANRLIGTATNQPTGMDALAALPASSSNQIINCQSKKFRALDRISRKRHADGRITREASRARVALQRCVRCNTHGHMADNCLQRQHAVPDRRLISGGASYQNTSMQNNEAMQKIQREQGGKQWQPSSLLSSAIPAFKR</sequence>
<keyword evidence="1" id="KW-0862">Zinc</keyword>
<reference evidence="4" key="1">
    <citation type="journal article" date="2020" name="Stud. Mycol.">
        <title>101 Dothideomycetes genomes: a test case for predicting lifestyles and emergence of pathogens.</title>
        <authorList>
            <person name="Haridas S."/>
            <person name="Albert R."/>
            <person name="Binder M."/>
            <person name="Bloem J."/>
            <person name="Labutti K."/>
            <person name="Salamov A."/>
            <person name="Andreopoulos B."/>
            <person name="Baker S."/>
            <person name="Barry K."/>
            <person name="Bills G."/>
            <person name="Bluhm B."/>
            <person name="Cannon C."/>
            <person name="Castanera R."/>
            <person name="Culley D."/>
            <person name="Daum C."/>
            <person name="Ezra D."/>
            <person name="Gonzalez J."/>
            <person name="Henrissat B."/>
            <person name="Kuo A."/>
            <person name="Liang C."/>
            <person name="Lipzen A."/>
            <person name="Lutzoni F."/>
            <person name="Magnuson J."/>
            <person name="Mondo S."/>
            <person name="Nolan M."/>
            <person name="Ohm R."/>
            <person name="Pangilinan J."/>
            <person name="Park H.-J."/>
            <person name="Ramirez L."/>
            <person name="Alfaro M."/>
            <person name="Sun H."/>
            <person name="Tritt A."/>
            <person name="Yoshinaga Y."/>
            <person name="Zwiers L.-H."/>
            <person name="Turgeon B."/>
            <person name="Goodwin S."/>
            <person name="Spatafora J."/>
            <person name="Crous P."/>
            <person name="Grigoriev I."/>
        </authorList>
    </citation>
    <scope>NUCLEOTIDE SEQUENCE</scope>
    <source>
        <strain evidence="4">CBS 480.64</strain>
    </source>
</reference>
<proteinExistence type="predicted"/>
<evidence type="ECO:0000259" key="3">
    <source>
        <dbReference type="PROSITE" id="PS50158"/>
    </source>
</evidence>
<feature type="region of interest" description="Disordered" evidence="2">
    <location>
        <begin position="61"/>
        <end position="99"/>
    </location>
</feature>
<keyword evidence="1" id="KW-0863">Zinc-finger</keyword>
<dbReference type="InterPro" id="IPR001878">
    <property type="entry name" value="Znf_CCHC"/>
</dbReference>